<protein>
    <submittedName>
        <fullName evidence="1">Uncharacterized protein</fullName>
    </submittedName>
</protein>
<evidence type="ECO:0000313" key="1">
    <source>
        <dbReference type="EMBL" id="GAA1929449.1"/>
    </source>
</evidence>
<organism evidence="1 2">
    <name type="scientific">Streptomyces sodiiphilus</name>
    <dbReference type="NCBI Taxonomy" id="226217"/>
    <lineage>
        <taxon>Bacteria</taxon>
        <taxon>Bacillati</taxon>
        <taxon>Actinomycetota</taxon>
        <taxon>Actinomycetes</taxon>
        <taxon>Kitasatosporales</taxon>
        <taxon>Streptomycetaceae</taxon>
        <taxon>Streptomyces</taxon>
    </lineage>
</organism>
<dbReference type="PROSITE" id="PS51257">
    <property type="entry name" value="PROKAR_LIPOPROTEIN"/>
    <property type="match status" value="1"/>
</dbReference>
<dbReference type="RefSeq" id="WP_344264848.1">
    <property type="nucleotide sequence ID" value="NZ_BAAAMJ010000054.1"/>
</dbReference>
<dbReference type="Proteomes" id="UP001501303">
    <property type="component" value="Unassembled WGS sequence"/>
</dbReference>
<keyword evidence="2" id="KW-1185">Reference proteome</keyword>
<dbReference type="EMBL" id="BAAAMJ010000054">
    <property type="protein sequence ID" value="GAA1929449.1"/>
    <property type="molecule type" value="Genomic_DNA"/>
</dbReference>
<sequence>MAIARQPEMPAGPPPAPPVPAAVVSCHGGCGATAVARMLPAREIQRDQLAVGEAPLVLVARGTAYGLHWATRGVAFAHQHIEHGWLAAPPLLVLVADSALREPSTVRARVRLIEDRVQTVVRLPYVSAWRDTDDPLTIPQPKQLVEPLEQLRAELAATTGVPA</sequence>
<accession>A0ABN2PQT9</accession>
<name>A0ABN2PQT9_9ACTN</name>
<proteinExistence type="predicted"/>
<reference evidence="1 2" key="1">
    <citation type="journal article" date="2019" name="Int. J. Syst. Evol. Microbiol.">
        <title>The Global Catalogue of Microorganisms (GCM) 10K type strain sequencing project: providing services to taxonomists for standard genome sequencing and annotation.</title>
        <authorList>
            <consortium name="The Broad Institute Genomics Platform"/>
            <consortium name="The Broad Institute Genome Sequencing Center for Infectious Disease"/>
            <person name="Wu L."/>
            <person name="Ma J."/>
        </authorList>
    </citation>
    <scope>NUCLEOTIDE SEQUENCE [LARGE SCALE GENOMIC DNA]</scope>
    <source>
        <strain evidence="1 2">JCM 13581</strain>
    </source>
</reference>
<comment type="caution">
    <text evidence="1">The sequence shown here is derived from an EMBL/GenBank/DDBJ whole genome shotgun (WGS) entry which is preliminary data.</text>
</comment>
<evidence type="ECO:0000313" key="2">
    <source>
        <dbReference type="Proteomes" id="UP001501303"/>
    </source>
</evidence>
<gene>
    <name evidence="1" type="ORF">GCM10009716_41400</name>
</gene>